<feature type="binding site" evidence="13">
    <location>
        <position position="284"/>
    </location>
    <ligand>
        <name>S-adenosyl-L-methionine</name>
        <dbReference type="ChEBI" id="CHEBI:59789"/>
    </ligand>
</feature>
<sequence length="444" mass="51301">MDNNYRVAVIESLKKIFRDKSYSNLVINNDIKNIDVKYNSIYRKSVLGVVENLMLIDWVINQMSKTKTKKMESEVLFTLRLAVYQLYFLDNSFENIVVNESVEHIKRNVNVRASKFVNAVLRNIIRNKDNIIRDMNKLSHIDFLSVKYSYPKWLVSRWIGEFGKDKIEDVLVANNSQAPFTIRVNTLKVSRGELIRILERKGMIVEECKYLDKGIIIENPVEIDKMNEYKSGLFSIQSESSMLAGQVLNPKENSLVIDLCAAPGGKSLNAAEMMKNKGKIISRDVYENKISLIEYDKKRLGVENIFVETYDATVLDRKLINRADYCIVDVPCTGLGIIRRKPEIKYNKLESDLESIQKIQFKILENASKYLKLGGELVYSTCTVNKEENINMINNFLKSNSNFIMVDISEQTKNSFETSQKGYVEIFPHLHRMDGFFIAKLKRL</sequence>
<feature type="binding site" evidence="13">
    <location>
        <position position="329"/>
    </location>
    <ligand>
        <name>S-adenosyl-L-methionine</name>
        <dbReference type="ChEBI" id="CHEBI:59789"/>
    </ligand>
</feature>
<evidence type="ECO:0000313" key="15">
    <source>
        <dbReference type="EMBL" id="MBP1924874.1"/>
    </source>
</evidence>
<evidence type="ECO:0000313" key="16">
    <source>
        <dbReference type="Proteomes" id="UP001519342"/>
    </source>
</evidence>
<dbReference type="Proteomes" id="UP001519342">
    <property type="component" value="Unassembled WGS sequence"/>
</dbReference>
<dbReference type="InterPro" id="IPR023267">
    <property type="entry name" value="RCMT"/>
</dbReference>
<dbReference type="PANTHER" id="PTHR22807">
    <property type="entry name" value="NOP2 YEAST -RELATED NOL1/NOP2/FMU SUN DOMAIN-CONTAINING"/>
    <property type="match status" value="1"/>
</dbReference>
<dbReference type="Gene3D" id="3.30.70.1170">
    <property type="entry name" value="Sun protein, domain 3"/>
    <property type="match status" value="1"/>
</dbReference>
<comment type="caution">
    <text evidence="15">The sequence shown here is derived from an EMBL/GenBank/DDBJ whole genome shotgun (WGS) entry which is preliminary data.</text>
</comment>
<comment type="subcellular location">
    <subcellularLocation>
        <location evidence="2">Cytoplasm</location>
    </subcellularLocation>
</comment>
<dbReference type="InterPro" id="IPR054728">
    <property type="entry name" value="RsmB-like_ferredoxin"/>
</dbReference>
<evidence type="ECO:0000256" key="5">
    <source>
        <dbReference type="ARBA" id="ARBA00022552"/>
    </source>
</evidence>
<comment type="similarity">
    <text evidence="13">Belongs to the class I-like SAM-binding methyltransferase superfamily. RsmB/NOP family.</text>
</comment>
<organism evidence="15 16">
    <name type="scientific">Sedimentibacter acidaminivorans</name>
    <dbReference type="NCBI Taxonomy" id="913099"/>
    <lineage>
        <taxon>Bacteria</taxon>
        <taxon>Bacillati</taxon>
        <taxon>Bacillota</taxon>
        <taxon>Tissierellia</taxon>
        <taxon>Sedimentibacter</taxon>
    </lineage>
</organism>
<dbReference type="InterPro" id="IPR006027">
    <property type="entry name" value="NusB_RsmB_TIM44"/>
</dbReference>
<dbReference type="InterPro" id="IPR035926">
    <property type="entry name" value="NusB-like_sf"/>
</dbReference>
<comment type="catalytic activity">
    <reaction evidence="12">
        <text>cytidine(967) in 16S rRNA + S-adenosyl-L-methionine = 5-methylcytidine(967) in 16S rRNA + S-adenosyl-L-homocysteine + H(+)</text>
        <dbReference type="Rhea" id="RHEA:42748"/>
        <dbReference type="Rhea" id="RHEA-COMP:10219"/>
        <dbReference type="Rhea" id="RHEA-COMP:10220"/>
        <dbReference type="ChEBI" id="CHEBI:15378"/>
        <dbReference type="ChEBI" id="CHEBI:57856"/>
        <dbReference type="ChEBI" id="CHEBI:59789"/>
        <dbReference type="ChEBI" id="CHEBI:74483"/>
        <dbReference type="ChEBI" id="CHEBI:82748"/>
        <dbReference type="EC" id="2.1.1.176"/>
    </reaction>
</comment>
<feature type="binding site" evidence="13">
    <location>
        <begin position="260"/>
        <end position="266"/>
    </location>
    <ligand>
        <name>S-adenosyl-L-methionine</name>
        <dbReference type="ChEBI" id="CHEBI:59789"/>
    </ligand>
</feature>
<dbReference type="PRINTS" id="PR02008">
    <property type="entry name" value="RCMTFAMILY"/>
</dbReference>
<evidence type="ECO:0000256" key="12">
    <source>
        <dbReference type="ARBA" id="ARBA00047283"/>
    </source>
</evidence>
<feature type="active site" description="Nucleophile" evidence="13">
    <location>
        <position position="382"/>
    </location>
</feature>
<dbReference type="Pfam" id="PF22458">
    <property type="entry name" value="RsmF-B_ferredox"/>
    <property type="match status" value="1"/>
</dbReference>
<evidence type="ECO:0000256" key="8">
    <source>
        <dbReference type="ARBA" id="ARBA00022691"/>
    </source>
</evidence>
<name>A0ABS4GB16_9FIRM</name>
<dbReference type="SUPFAM" id="SSF48013">
    <property type="entry name" value="NusB-like"/>
    <property type="match status" value="1"/>
</dbReference>
<evidence type="ECO:0000256" key="11">
    <source>
        <dbReference type="ARBA" id="ARBA00031088"/>
    </source>
</evidence>
<dbReference type="SUPFAM" id="SSF53335">
    <property type="entry name" value="S-adenosyl-L-methionine-dependent methyltransferases"/>
    <property type="match status" value="1"/>
</dbReference>
<dbReference type="NCBIfam" id="TIGR00563">
    <property type="entry name" value="rsmB"/>
    <property type="match status" value="1"/>
</dbReference>
<evidence type="ECO:0000256" key="2">
    <source>
        <dbReference type="ARBA" id="ARBA00004496"/>
    </source>
</evidence>
<dbReference type="PROSITE" id="PS51686">
    <property type="entry name" value="SAM_MT_RSMB_NOP"/>
    <property type="match status" value="1"/>
</dbReference>
<evidence type="ECO:0000256" key="9">
    <source>
        <dbReference type="ARBA" id="ARBA00022884"/>
    </source>
</evidence>
<comment type="function">
    <text evidence="1">Specifically methylates the cytosine at position 967 (m5C967) of 16S rRNA.</text>
</comment>
<dbReference type="NCBIfam" id="NF011494">
    <property type="entry name" value="PRK14902.1"/>
    <property type="match status" value="1"/>
</dbReference>
<dbReference type="InterPro" id="IPR029063">
    <property type="entry name" value="SAM-dependent_MTases_sf"/>
</dbReference>
<evidence type="ECO:0000256" key="4">
    <source>
        <dbReference type="ARBA" id="ARBA00022490"/>
    </source>
</evidence>
<dbReference type="Gene3D" id="1.10.940.10">
    <property type="entry name" value="NusB-like"/>
    <property type="match status" value="1"/>
</dbReference>
<dbReference type="InterPro" id="IPR001678">
    <property type="entry name" value="MeTrfase_RsmB-F_NOP2_dom"/>
</dbReference>
<feature type="domain" description="SAM-dependent MTase RsmB/NOP-type" evidence="14">
    <location>
        <begin position="170"/>
        <end position="444"/>
    </location>
</feature>
<keyword evidence="4" id="KW-0963">Cytoplasm</keyword>
<feature type="binding site" evidence="13">
    <location>
        <position position="311"/>
    </location>
    <ligand>
        <name>S-adenosyl-L-methionine</name>
        <dbReference type="ChEBI" id="CHEBI:59789"/>
    </ligand>
</feature>
<evidence type="ECO:0000256" key="13">
    <source>
        <dbReference type="PROSITE-ProRule" id="PRU01023"/>
    </source>
</evidence>
<keyword evidence="8 13" id="KW-0949">S-adenosyl-L-methionine</keyword>
<dbReference type="GO" id="GO:0032259">
    <property type="term" value="P:methylation"/>
    <property type="evidence" value="ECO:0007669"/>
    <property type="project" value="UniProtKB-KW"/>
</dbReference>
<dbReference type="GO" id="GO:0008168">
    <property type="term" value="F:methyltransferase activity"/>
    <property type="evidence" value="ECO:0007669"/>
    <property type="project" value="UniProtKB-KW"/>
</dbReference>
<keyword evidence="9 13" id="KW-0694">RNA-binding</keyword>
<dbReference type="EMBL" id="JAGGKS010000002">
    <property type="protein sequence ID" value="MBP1924874.1"/>
    <property type="molecule type" value="Genomic_DNA"/>
</dbReference>
<reference evidence="15 16" key="1">
    <citation type="submission" date="2021-03" db="EMBL/GenBank/DDBJ databases">
        <title>Genomic Encyclopedia of Type Strains, Phase IV (KMG-IV): sequencing the most valuable type-strain genomes for metagenomic binning, comparative biology and taxonomic classification.</title>
        <authorList>
            <person name="Goeker M."/>
        </authorList>
    </citation>
    <scope>NUCLEOTIDE SEQUENCE [LARGE SCALE GENOMIC DNA]</scope>
    <source>
        <strain evidence="15 16">DSM 24004</strain>
    </source>
</reference>
<dbReference type="RefSeq" id="WP_209510637.1">
    <property type="nucleotide sequence ID" value="NZ_JAGGKS010000002.1"/>
</dbReference>
<dbReference type="Gene3D" id="3.40.50.150">
    <property type="entry name" value="Vaccinia Virus protein VP39"/>
    <property type="match status" value="1"/>
</dbReference>
<dbReference type="InterPro" id="IPR004573">
    <property type="entry name" value="rRNA_ssu_MeTfrase_B"/>
</dbReference>
<keyword evidence="7 13" id="KW-0808">Transferase</keyword>
<protein>
    <recommendedName>
        <fullName evidence="3">16S rRNA (cytosine(967)-C(5))-methyltransferase</fullName>
        <ecNumber evidence="3">2.1.1.176</ecNumber>
    </recommendedName>
    <alternativeName>
        <fullName evidence="10">16S rRNA m5C967 methyltransferase</fullName>
    </alternativeName>
    <alternativeName>
        <fullName evidence="11">rRNA (cytosine-C(5)-)-methyltransferase RsmB</fullName>
    </alternativeName>
</protein>
<keyword evidence="5" id="KW-0698">rRNA processing</keyword>
<accession>A0ABS4GB16</accession>
<evidence type="ECO:0000259" key="14">
    <source>
        <dbReference type="PROSITE" id="PS51686"/>
    </source>
</evidence>
<evidence type="ECO:0000256" key="3">
    <source>
        <dbReference type="ARBA" id="ARBA00012140"/>
    </source>
</evidence>
<dbReference type="EC" id="2.1.1.176" evidence="3"/>
<dbReference type="Pfam" id="PF01029">
    <property type="entry name" value="NusB"/>
    <property type="match status" value="1"/>
</dbReference>
<evidence type="ECO:0000256" key="7">
    <source>
        <dbReference type="ARBA" id="ARBA00022679"/>
    </source>
</evidence>
<evidence type="ECO:0000256" key="1">
    <source>
        <dbReference type="ARBA" id="ARBA00002724"/>
    </source>
</evidence>
<proteinExistence type="inferred from homology"/>
<dbReference type="PANTHER" id="PTHR22807:SF53">
    <property type="entry name" value="RIBOSOMAL RNA SMALL SUBUNIT METHYLTRANSFERASE B-RELATED"/>
    <property type="match status" value="1"/>
</dbReference>
<keyword evidence="16" id="KW-1185">Reference proteome</keyword>
<keyword evidence="6 13" id="KW-0489">Methyltransferase</keyword>
<dbReference type="InterPro" id="IPR049560">
    <property type="entry name" value="MeTrfase_RsmB-F_NOP2_cat"/>
</dbReference>
<dbReference type="Pfam" id="PF01189">
    <property type="entry name" value="Methyltr_RsmB-F"/>
    <property type="match status" value="1"/>
</dbReference>
<evidence type="ECO:0000256" key="10">
    <source>
        <dbReference type="ARBA" id="ARBA00030399"/>
    </source>
</evidence>
<gene>
    <name evidence="15" type="ORF">J2Z76_000731</name>
</gene>
<evidence type="ECO:0000256" key="6">
    <source>
        <dbReference type="ARBA" id="ARBA00022603"/>
    </source>
</evidence>
<dbReference type="CDD" id="cd02440">
    <property type="entry name" value="AdoMet_MTases"/>
    <property type="match status" value="1"/>
</dbReference>